<dbReference type="PROSITE" id="PS51257">
    <property type="entry name" value="PROKAR_LIPOPROTEIN"/>
    <property type="match status" value="1"/>
</dbReference>
<dbReference type="Proteomes" id="UP000252517">
    <property type="component" value="Unassembled WGS sequence"/>
</dbReference>
<dbReference type="AlphaFoldDB" id="A0A367XND1"/>
<dbReference type="Gene3D" id="1.25.40.10">
    <property type="entry name" value="Tetratricopeptide repeat domain"/>
    <property type="match status" value="1"/>
</dbReference>
<organism evidence="1 2">
    <name type="scientific">Thalassospira profundimaris</name>
    <dbReference type="NCBI Taxonomy" id="502049"/>
    <lineage>
        <taxon>Bacteria</taxon>
        <taxon>Pseudomonadati</taxon>
        <taxon>Pseudomonadota</taxon>
        <taxon>Alphaproteobacteria</taxon>
        <taxon>Rhodospirillales</taxon>
        <taxon>Thalassospiraceae</taxon>
        <taxon>Thalassospira</taxon>
    </lineage>
</organism>
<sequence>MPIRFRYVMAGIVLFGLAACGDTSPKWEPQDMMGGPAEQKNLNDTYARMVDFKAMATDDSGKPFYAGPSATVVGAGQLALAMCQNAGGSNCRVSRLGLTSIEGMDQEAVSDVIKSYNDTLTAEATQAARAGNIEAANWLAYHYATKGENLGEAERLIKLALKVQPDNPSIQDTYGLILYKKGDYAAAEEALIKANKAAPIAEHLAHFADNALAMGKRDMARVAYQRALDANPDPVLSQRIQKQLLAIDMGGGIRN</sequence>
<dbReference type="Pfam" id="PF13181">
    <property type="entry name" value="TPR_8"/>
    <property type="match status" value="1"/>
</dbReference>
<evidence type="ECO:0008006" key="3">
    <source>
        <dbReference type="Google" id="ProtNLM"/>
    </source>
</evidence>
<protein>
    <recommendedName>
        <fullName evidence="3">Tetratricopeptide repeat protein</fullName>
    </recommendedName>
</protein>
<reference evidence="1 2" key="1">
    <citation type="submission" date="2014-07" db="EMBL/GenBank/DDBJ databases">
        <title>Draft genome sequence of Thalassospira profundimaris S25-3-2.</title>
        <authorList>
            <person name="Lai Q."/>
            <person name="Shao Z."/>
        </authorList>
    </citation>
    <scope>NUCLEOTIDE SEQUENCE [LARGE SCALE GENOMIC DNA]</scope>
    <source>
        <strain evidence="1 2">S25-3-2</strain>
    </source>
</reference>
<accession>A0A367XND1</accession>
<proteinExistence type="predicted"/>
<dbReference type="OrthoDB" id="129043at2"/>
<dbReference type="InterPro" id="IPR011990">
    <property type="entry name" value="TPR-like_helical_dom_sf"/>
</dbReference>
<dbReference type="EMBL" id="JPWH01000001">
    <property type="protein sequence ID" value="RCK54252.1"/>
    <property type="molecule type" value="Genomic_DNA"/>
</dbReference>
<evidence type="ECO:0000313" key="2">
    <source>
        <dbReference type="Proteomes" id="UP000252517"/>
    </source>
</evidence>
<gene>
    <name evidence="1" type="ORF">TH25_02820</name>
</gene>
<evidence type="ECO:0000313" key="1">
    <source>
        <dbReference type="EMBL" id="RCK54252.1"/>
    </source>
</evidence>
<comment type="caution">
    <text evidence="1">The sequence shown here is derived from an EMBL/GenBank/DDBJ whole genome shotgun (WGS) entry which is preliminary data.</text>
</comment>
<name>A0A367XND1_9PROT</name>
<dbReference type="InterPro" id="IPR019734">
    <property type="entry name" value="TPR_rpt"/>
</dbReference>
<dbReference type="RefSeq" id="WP_114086842.1">
    <property type="nucleotide sequence ID" value="NZ_JPWH01000001.1"/>
</dbReference>
<dbReference type="SUPFAM" id="SSF48452">
    <property type="entry name" value="TPR-like"/>
    <property type="match status" value="1"/>
</dbReference>